<dbReference type="HAMAP" id="MF_01589">
    <property type="entry name" value="Cx_SAM_synthase"/>
    <property type="match status" value="1"/>
</dbReference>
<keyword evidence="2 3" id="KW-0949">S-adenosyl-L-methionine</keyword>
<comment type="subunit">
    <text evidence="3">Homodimer.</text>
</comment>
<dbReference type="AlphaFoldDB" id="A0A423PZ16"/>
<dbReference type="CDD" id="cd02440">
    <property type="entry name" value="AdoMet_MTases"/>
    <property type="match status" value="1"/>
</dbReference>
<dbReference type="Gene3D" id="3.40.50.150">
    <property type="entry name" value="Vaccinia Virus protein VP39"/>
    <property type="match status" value="1"/>
</dbReference>
<evidence type="ECO:0000256" key="4">
    <source>
        <dbReference type="PIRSR" id="PIRSR006325-1"/>
    </source>
</evidence>
<feature type="binding site" evidence="3 4">
    <location>
        <begin position="91"/>
        <end position="92"/>
    </location>
    <ligand>
        <name>S-adenosyl-L-methionine</name>
        <dbReference type="ChEBI" id="CHEBI:59789"/>
    </ligand>
</feature>
<sequence>MIETIDQVFDTDWHPADFAFDAGVARVFDDMVSRSVPFYHEVQRMQTELAVSLLPAGPSRVYDLGCSTATTLINMAAHPACPAGASFVGIDNAPDMLSRGRAKIAEAGLDERIELSPGELDESLALAGCDMVIMNWTLQFVRPVAREALVRRVASALKPGGVLFLSEKILVAESLLNRLYIEFYYDYKRTHGYSDTEIRNKREALENVLVPYRSDENRTLLLRCGFERIDAFFRWYNFESLVAIKPSPAA</sequence>
<protein>
    <recommendedName>
        <fullName evidence="3">Carboxy-S-adenosyl-L-methionine synthase</fullName>
        <shortName evidence="3">Cx-SAM synthase</shortName>
        <ecNumber evidence="3">2.1.3.-</ecNumber>
    </recommendedName>
</protein>
<comment type="caution">
    <text evidence="6">The sequence shown here is derived from an EMBL/GenBank/DDBJ whole genome shotgun (WGS) entry which is preliminary data.</text>
</comment>
<dbReference type="GO" id="GO:0002098">
    <property type="term" value="P:tRNA wobble uridine modification"/>
    <property type="evidence" value="ECO:0007669"/>
    <property type="project" value="InterPro"/>
</dbReference>
<dbReference type="PANTHER" id="PTHR43861">
    <property type="entry name" value="TRANS-ACONITATE 2-METHYLTRANSFERASE-RELATED"/>
    <property type="match status" value="1"/>
</dbReference>
<dbReference type="GO" id="GO:1904047">
    <property type="term" value="F:S-adenosyl-L-methionine binding"/>
    <property type="evidence" value="ECO:0007669"/>
    <property type="project" value="UniProtKB-UniRule"/>
</dbReference>
<dbReference type="FunCoup" id="A0A423PZ16">
    <property type="interactions" value="51"/>
</dbReference>
<comment type="function">
    <text evidence="3">Catalyzes the conversion of S-adenosyl-L-methionine (SAM) to carboxy-S-adenosyl-L-methionine (Cx-SAM).</text>
</comment>
<evidence type="ECO:0000313" key="6">
    <source>
        <dbReference type="EMBL" id="ROO30839.1"/>
    </source>
</evidence>
<evidence type="ECO:0000256" key="1">
    <source>
        <dbReference type="ARBA" id="ARBA00022679"/>
    </source>
</evidence>
<accession>A0A423PZ16</accession>
<dbReference type="OrthoDB" id="9779941at2"/>
<name>A0A423PZ16_9GAMM</name>
<dbReference type="GO" id="GO:0016743">
    <property type="term" value="F:carboxyl- or carbamoyltransferase activity"/>
    <property type="evidence" value="ECO:0007669"/>
    <property type="project" value="UniProtKB-UniRule"/>
</dbReference>
<dbReference type="PANTHER" id="PTHR43861:SF2">
    <property type="entry name" value="CARBOXY-S-ADENOSYL-L-METHIONINE SYNTHASE"/>
    <property type="match status" value="1"/>
</dbReference>
<feature type="domain" description="Methyltransferase" evidence="5">
    <location>
        <begin position="61"/>
        <end position="161"/>
    </location>
</feature>
<feature type="binding site" evidence="3 4">
    <location>
        <begin position="65"/>
        <end position="67"/>
    </location>
    <ligand>
        <name>S-adenosyl-L-methionine</name>
        <dbReference type="ChEBI" id="CHEBI:59789"/>
    </ligand>
</feature>
<dbReference type="PIRSF" id="PIRSF006325">
    <property type="entry name" value="MeTrfase_bac"/>
    <property type="match status" value="1"/>
</dbReference>
<organism evidence="6 7">
    <name type="scientific">Salinisphaera japonica YTM-1</name>
    <dbReference type="NCBI Taxonomy" id="1209778"/>
    <lineage>
        <taxon>Bacteria</taxon>
        <taxon>Pseudomonadati</taxon>
        <taxon>Pseudomonadota</taxon>
        <taxon>Gammaproteobacteria</taxon>
        <taxon>Salinisphaerales</taxon>
        <taxon>Salinisphaeraceae</taxon>
        <taxon>Salinisphaera</taxon>
    </lineage>
</organism>
<keyword evidence="1 3" id="KW-0808">Transferase</keyword>
<dbReference type="InParanoid" id="A0A423PZ16"/>
<dbReference type="EC" id="2.1.3.-" evidence="3"/>
<dbReference type="InterPro" id="IPR005271">
    <property type="entry name" value="CmoA"/>
</dbReference>
<comment type="catalytic activity">
    <reaction evidence="3">
        <text>prephenate + S-adenosyl-L-methionine = carboxy-S-adenosyl-L-methionine + 3-phenylpyruvate + H2O</text>
        <dbReference type="Rhea" id="RHEA:51692"/>
        <dbReference type="ChEBI" id="CHEBI:15377"/>
        <dbReference type="ChEBI" id="CHEBI:18005"/>
        <dbReference type="ChEBI" id="CHEBI:29934"/>
        <dbReference type="ChEBI" id="CHEBI:59789"/>
        <dbReference type="ChEBI" id="CHEBI:134278"/>
    </reaction>
</comment>
<reference evidence="6 7" key="1">
    <citation type="submission" date="2013-10" db="EMBL/GenBank/DDBJ databases">
        <title>Salinisphaera japonica YTM-1 Genome Sequencing.</title>
        <authorList>
            <person name="Lai Q."/>
            <person name="Li C."/>
            <person name="Shao Z."/>
        </authorList>
    </citation>
    <scope>NUCLEOTIDE SEQUENCE [LARGE SCALE GENOMIC DNA]</scope>
    <source>
        <strain evidence="6 7">YTM-1</strain>
    </source>
</reference>
<evidence type="ECO:0000313" key="7">
    <source>
        <dbReference type="Proteomes" id="UP000285310"/>
    </source>
</evidence>
<proteinExistence type="inferred from homology"/>
<gene>
    <name evidence="3" type="primary">cmoA</name>
    <name evidence="6" type="ORF">SAJA_04060</name>
</gene>
<dbReference type="Proteomes" id="UP000285310">
    <property type="component" value="Unassembled WGS sequence"/>
</dbReference>
<feature type="binding site" evidence="3 4">
    <location>
        <position position="39"/>
    </location>
    <ligand>
        <name>S-adenosyl-L-methionine</name>
        <dbReference type="ChEBI" id="CHEBI:59789"/>
    </ligand>
</feature>
<feature type="binding site" evidence="3">
    <location>
        <position position="202"/>
    </location>
    <ligand>
        <name>S-adenosyl-L-methionine</name>
        <dbReference type="ChEBI" id="CHEBI:59789"/>
    </ligand>
</feature>
<comment type="similarity">
    <text evidence="3">Belongs to the class I-like SAM-binding methyltransferase superfamily. Cx-SAM synthase family.</text>
</comment>
<dbReference type="RefSeq" id="WP_123657364.1">
    <property type="nucleotide sequence ID" value="NZ_AYKG01000009.1"/>
</dbReference>
<evidence type="ECO:0000256" key="2">
    <source>
        <dbReference type="ARBA" id="ARBA00022691"/>
    </source>
</evidence>
<feature type="binding site" evidence="3 4">
    <location>
        <position position="135"/>
    </location>
    <ligand>
        <name>S-adenosyl-L-methionine</name>
        <dbReference type="ChEBI" id="CHEBI:59789"/>
    </ligand>
</feature>
<comment type="caution">
    <text evidence="3">Lacks conserved residue(s) required for the propagation of feature annotation.</text>
</comment>
<dbReference type="Pfam" id="PF13649">
    <property type="entry name" value="Methyltransf_25"/>
    <property type="match status" value="1"/>
</dbReference>
<evidence type="ECO:0000256" key="3">
    <source>
        <dbReference type="HAMAP-Rule" id="MF_01589"/>
    </source>
</evidence>
<dbReference type="SUPFAM" id="SSF53335">
    <property type="entry name" value="S-adenosyl-L-methionine-dependent methyltransferases"/>
    <property type="match status" value="1"/>
</dbReference>
<evidence type="ECO:0000259" key="5">
    <source>
        <dbReference type="Pfam" id="PF13649"/>
    </source>
</evidence>
<dbReference type="InterPro" id="IPR029063">
    <property type="entry name" value="SAM-dependent_MTases_sf"/>
</dbReference>
<dbReference type="InterPro" id="IPR041698">
    <property type="entry name" value="Methyltransf_25"/>
</dbReference>
<dbReference type="EMBL" id="AYKG01000009">
    <property type="protein sequence ID" value="ROO30839.1"/>
    <property type="molecule type" value="Genomic_DNA"/>
</dbReference>
<keyword evidence="7" id="KW-1185">Reference proteome</keyword>
<dbReference type="NCBIfam" id="TIGR00740">
    <property type="entry name" value="carboxy-S-adenosyl-L-methionine synthase CmoA"/>
    <property type="match status" value="1"/>
</dbReference>